<sequence>MKSRITETFIPLAVKEHIKHLKENGKAIDCDNFIKRCLCIYSSTTSYLEKWTMSLMQFKVFKWMDIQKCVPIDYNKVEECITFLKSLNVFIDDVQLFDQLQNLKNLLAFKMIHISLKNLQIRHNASTERVFSLITSQWTKERNRFLLENVKGVVMVQFNFKQIC</sequence>
<keyword evidence="2" id="KW-1185">Reference proteome</keyword>
<evidence type="ECO:0000313" key="2">
    <source>
        <dbReference type="Proteomes" id="UP000478052"/>
    </source>
</evidence>
<proteinExistence type="predicted"/>
<evidence type="ECO:0000313" key="1">
    <source>
        <dbReference type="EMBL" id="KAF0747332.1"/>
    </source>
</evidence>
<gene>
    <name evidence="1" type="ORF">FWK35_00025914</name>
</gene>
<dbReference type="OrthoDB" id="8065135at2759"/>
<dbReference type="AlphaFoldDB" id="A0A6G0Y115"/>
<protein>
    <submittedName>
        <fullName evidence="1">Protein FAM200B-like</fullName>
    </submittedName>
</protein>
<reference evidence="1 2" key="1">
    <citation type="submission" date="2019-08" db="EMBL/GenBank/DDBJ databases">
        <title>Whole genome of Aphis craccivora.</title>
        <authorList>
            <person name="Voronova N.V."/>
            <person name="Shulinski R.S."/>
            <person name="Bandarenka Y.V."/>
            <person name="Zhorov D.G."/>
            <person name="Warner D."/>
        </authorList>
    </citation>
    <scope>NUCLEOTIDE SEQUENCE [LARGE SCALE GENOMIC DNA]</scope>
    <source>
        <strain evidence="1">180601</strain>
        <tissue evidence="1">Whole Body</tissue>
    </source>
</reference>
<name>A0A6G0Y115_APHCR</name>
<dbReference type="EMBL" id="VUJU01006879">
    <property type="protein sequence ID" value="KAF0747332.1"/>
    <property type="molecule type" value="Genomic_DNA"/>
</dbReference>
<organism evidence="1 2">
    <name type="scientific">Aphis craccivora</name>
    <name type="common">Cowpea aphid</name>
    <dbReference type="NCBI Taxonomy" id="307492"/>
    <lineage>
        <taxon>Eukaryota</taxon>
        <taxon>Metazoa</taxon>
        <taxon>Ecdysozoa</taxon>
        <taxon>Arthropoda</taxon>
        <taxon>Hexapoda</taxon>
        <taxon>Insecta</taxon>
        <taxon>Pterygota</taxon>
        <taxon>Neoptera</taxon>
        <taxon>Paraneoptera</taxon>
        <taxon>Hemiptera</taxon>
        <taxon>Sternorrhyncha</taxon>
        <taxon>Aphidomorpha</taxon>
        <taxon>Aphidoidea</taxon>
        <taxon>Aphididae</taxon>
        <taxon>Aphidini</taxon>
        <taxon>Aphis</taxon>
        <taxon>Aphis</taxon>
    </lineage>
</organism>
<dbReference type="Proteomes" id="UP000478052">
    <property type="component" value="Unassembled WGS sequence"/>
</dbReference>
<accession>A0A6G0Y115</accession>
<comment type="caution">
    <text evidence="1">The sequence shown here is derived from an EMBL/GenBank/DDBJ whole genome shotgun (WGS) entry which is preliminary data.</text>
</comment>